<organism evidence="1 2">
    <name type="scientific">Phytophthora infestans</name>
    <name type="common">Potato late blight agent</name>
    <name type="synonym">Botrytis infestans</name>
    <dbReference type="NCBI Taxonomy" id="4787"/>
    <lineage>
        <taxon>Eukaryota</taxon>
        <taxon>Sar</taxon>
        <taxon>Stramenopiles</taxon>
        <taxon>Oomycota</taxon>
        <taxon>Peronosporomycetes</taxon>
        <taxon>Peronosporales</taxon>
        <taxon>Peronosporaceae</taxon>
        <taxon>Phytophthora</taxon>
    </lineage>
</organism>
<protein>
    <submittedName>
        <fullName evidence="1">Uncharacterized protein</fullName>
    </submittedName>
</protein>
<evidence type="ECO:0000313" key="1">
    <source>
        <dbReference type="EMBL" id="KAF4029302.1"/>
    </source>
</evidence>
<accession>A0A833W5G3</accession>
<name>A0A833W5G3_PHYIN</name>
<comment type="caution">
    <text evidence="1">The sequence shown here is derived from an EMBL/GenBank/DDBJ whole genome shotgun (WGS) entry which is preliminary data.</text>
</comment>
<proteinExistence type="predicted"/>
<gene>
    <name evidence="1" type="ORF">GN244_ATG18972</name>
</gene>
<dbReference type="Proteomes" id="UP000602510">
    <property type="component" value="Unassembled WGS sequence"/>
</dbReference>
<evidence type="ECO:0000313" key="2">
    <source>
        <dbReference type="Proteomes" id="UP000602510"/>
    </source>
</evidence>
<reference evidence="1" key="1">
    <citation type="submission" date="2020-04" db="EMBL/GenBank/DDBJ databases">
        <title>Hybrid Assembly of Korean Phytophthora infestans isolates.</title>
        <authorList>
            <person name="Prokchorchik M."/>
            <person name="Lee Y."/>
            <person name="Seo J."/>
            <person name="Cho J.-H."/>
            <person name="Park Y.-E."/>
            <person name="Jang D.-C."/>
            <person name="Im J.-S."/>
            <person name="Choi J.-G."/>
            <person name="Park H.-J."/>
            <person name="Lee G.-B."/>
            <person name="Lee Y.-G."/>
            <person name="Hong S.-Y."/>
            <person name="Cho K."/>
            <person name="Sohn K.H."/>
        </authorList>
    </citation>
    <scope>NUCLEOTIDE SEQUENCE</scope>
    <source>
        <strain evidence="1">KR_1_A1</strain>
    </source>
</reference>
<dbReference type="EMBL" id="WSZM01000842">
    <property type="protein sequence ID" value="KAF4029302.1"/>
    <property type="molecule type" value="Genomic_DNA"/>
</dbReference>
<dbReference type="AlphaFoldDB" id="A0A833W5G3"/>
<sequence>MCQATNQFAQLANCVHALRILLETEPVVSRYFISADKLYENIAKCANELRVGPSKARNDIMAVINAWKQAADKKISDYGAITVGNHAAGVAASAAGLVPIVGQVILLGHIISHAACGPEIERRREAVKTHFDEATKVLQGLEYIRGAMFIVTSVGNLPRGNKRYDEIGPGIFGLVNLLAQQKQHWSAGLVKEQIEAISEISPRKMPGLSPWKATNGTFKLDLERIADSVRLSQLRCPLCISVGAF</sequence>
<keyword evidence="2" id="KW-1185">Reference proteome</keyword>